<dbReference type="RefSeq" id="WP_237875380.1">
    <property type="nucleotide sequence ID" value="NZ_JAKLTR010000015.1"/>
</dbReference>
<organism evidence="4 5">
    <name type="scientific">Terrimonas ginsenosidimutans</name>
    <dbReference type="NCBI Taxonomy" id="2908004"/>
    <lineage>
        <taxon>Bacteria</taxon>
        <taxon>Pseudomonadati</taxon>
        <taxon>Bacteroidota</taxon>
        <taxon>Chitinophagia</taxon>
        <taxon>Chitinophagales</taxon>
        <taxon>Chitinophagaceae</taxon>
        <taxon>Terrimonas</taxon>
    </lineage>
</organism>
<evidence type="ECO:0000313" key="4">
    <source>
        <dbReference type="EMBL" id="MCG2616843.1"/>
    </source>
</evidence>
<keyword evidence="1" id="KW-0732">Signal</keyword>
<accession>A0ABS9KX27</accession>
<protein>
    <submittedName>
        <fullName evidence="4">T9SS type A sorting domain-containing protein</fullName>
    </submittedName>
</protein>
<dbReference type="InterPro" id="IPR026444">
    <property type="entry name" value="Secre_tail"/>
</dbReference>
<proteinExistence type="predicted"/>
<keyword evidence="5" id="KW-1185">Reference proteome</keyword>
<dbReference type="InterPro" id="IPR013783">
    <property type="entry name" value="Ig-like_fold"/>
</dbReference>
<dbReference type="Proteomes" id="UP001165367">
    <property type="component" value="Unassembled WGS sequence"/>
</dbReference>
<feature type="signal peptide" evidence="1">
    <location>
        <begin position="1"/>
        <end position="20"/>
    </location>
</feature>
<dbReference type="NCBIfam" id="TIGR04183">
    <property type="entry name" value="Por_Secre_tail"/>
    <property type="match status" value="1"/>
</dbReference>
<name>A0ABS9KX27_9BACT</name>
<sequence>MKSKLYTLLTFCGLSLTAFSQSPGGVSGNLTMWVRANSGVTTTGTLVDFWQYVNDGTKSFSGTGGSRPSLATQTLNFQPAIVFNDVHELVGPTGALAPITAGNDAYAIFGVWNTNSSKNLQRIWSQTDVATPGSGTSLWMFSNSGTNPLYGNQAEIGPFIQGIAAPYPVNGRWSVSQVNVLAQNSNDVEIIDNRNISVAPAIAFSDNSNANGQGVRTLSTLTNIIGQRSPGVQGGEGFVGDLSELIVFNRPISGTERSQVFSYLALKYGLTLHTNLITSGGTPVTVWNTTTNTGYDNDVFGIGQDNGSDLLITQSNSEVTGLGNGSGKASAENVVINTPSGLGNGEFLIVGHNNAATGTVQNDALVPTSLAGSSRLSRQWKVQHTGDVGTVSVAFDLNGLGISTATVSDFRLIVDADGDGNFQTGTQRYYNATIAGSIVTFAGVTLNDGEIFSMSTDIVGIVLPVTWKSFSATEVNGKAQLKWEVGDVERSKHYEIQYSTNSTDFSTVGVVAQNGPATSFSYTYQGELAPGANYFRIRQVDFDGQYVYSRIAELQGKGELSLSLVNTIVSSNALNIKVKTANELQLNLEVWTNAGYKVFSRQQTVSNGLNNIQLDVSSLPKGNYILQMRTGSQTQSAKFIKQ</sequence>
<feature type="domain" description="Secretion system C-terminal sorting" evidence="2">
    <location>
        <begin position="571"/>
        <end position="640"/>
    </location>
</feature>
<feature type="chain" id="PRO_5047410205" evidence="1">
    <location>
        <begin position="21"/>
        <end position="642"/>
    </location>
</feature>
<dbReference type="Pfam" id="PF18962">
    <property type="entry name" value="Por_Secre_tail"/>
    <property type="match status" value="1"/>
</dbReference>
<dbReference type="EMBL" id="JAKLTR010000015">
    <property type="protein sequence ID" value="MCG2616843.1"/>
    <property type="molecule type" value="Genomic_DNA"/>
</dbReference>
<evidence type="ECO:0000313" key="5">
    <source>
        <dbReference type="Proteomes" id="UP001165367"/>
    </source>
</evidence>
<dbReference type="InterPro" id="IPR058515">
    <property type="entry name" value="DUF8202"/>
</dbReference>
<feature type="domain" description="DUF8202" evidence="3">
    <location>
        <begin position="256"/>
        <end position="450"/>
    </location>
</feature>
<evidence type="ECO:0000259" key="2">
    <source>
        <dbReference type="Pfam" id="PF18962"/>
    </source>
</evidence>
<dbReference type="Pfam" id="PF26628">
    <property type="entry name" value="DUF8202"/>
    <property type="match status" value="1"/>
</dbReference>
<evidence type="ECO:0000259" key="3">
    <source>
        <dbReference type="Pfam" id="PF26628"/>
    </source>
</evidence>
<reference evidence="4" key="1">
    <citation type="submission" date="2022-01" db="EMBL/GenBank/DDBJ databases">
        <authorList>
            <person name="Jo J.-H."/>
            <person name="Im W.-T."/>
        </authorList>
    </citation>
    <scope>NUCLEOTIDE SEQUENCE</scope>
    <source>
        <strain evidence="4">NA20</strain>
    </source>
</reference>
<evidence type="ECO:0000256" key="1">
    <source>
        <dbReference type="SAM" id="SignalP"/>
    </source>
</evidence>
<gene>
    <name evidence="4" type="ORF">LZZ85_21280</name>
</gene>
<comment type="caution">
    <text evidence="4">The sequence shown here is derived from an EMBL/GenBank/DDBJ whole genome shotgun (WGS) entry which is preliminary data.</text>
</comment>
<dbReference type="Gene3D" id="2.60.40.10">
    <property type="entry name" value="Immunoglobulins"/>
    <property type="match status" value="1"/>
</dbReference>